<reference evidence="1" key="1">
    <citation type="submission" date="2020-01" db="EMBL/GenBank/DDBJ databases">
        <authorList>
            <person name="Mishra B."/>
        </authorList>
    </citation>
    <scope>NUCLEOTIDE SEQUENCE [LARGE SCALE GENOMIC DNA]</scope>
</reference>
<gene>
    <name evidence="1" type="ORF">MERR_LOCUS46547</name>
</gene>
<comment type="caution">
    <text evidence="1">The sequence shown here is derived from an EMBL/GenBank/DDBJ whole genome shotgun (WGS) entry which is preliminary data.</text>
</comment>
<proteinExistence type="predicted"/>
<name>A0A6D2L4M8_9BRAS</name>
<dbReference type="EMBL" id="CACVBM020001762">
    <property type="protein sequence ID" value="CAA7059311.1"/>
    <property type="molecule type" value="Genomic_DNA"/>
</dbReference>
<evidence type="ECO:0000313" key="2">
    <source>
        <dbReference type="Proteomes" id="UP000467841"/>
    </source>
</evidence>
<protein>
    <submittedName>
        <fullName evidence="1">Uncharacterized protein</fullName>
    </submittedName>
</protein>
<dbReference type="Proteomes" id="UP000467841">
    <property type="component" value="Unassembled WGS sequence"/>
</dbReference>
<keyword evidence="2" id="KW-1185">Reference proteome</keyword>
<accession>A0A6D2L4M8</accession>
<evidence type="ECO:0000313" key="1">
    <source>
        <dbReference type="EMBL" id="CAA7059311.1"/>
    </source>
</evidence>
<dbReference type="AlphaFoldDB" id="A0A6D2L4M8"/>
<organism evidence="1 2">
    <name type="scientific">Microthlaspi erraticum</name>
    <dbReference type="NCBI Taxonomy" id="1685480"/>
    <lineage>
        <taxon>Eukaryota</taxon>
        <taxon>Viridiplantae</taxon>
        <taxon>Streptophyta</taxon>
        <taxon>Embryophyta</taxon>
        <taxon>Tracheophyta</taxon>
        <taxon>Spermatophyta</taxon>
        <taxon>Magnoliopsida</taxon>
        <taxon>eudicotyledons</taxon>
        <taxon>Gunneridae</taxon>
        <taxon>Pentapetalae</taxon>
        <taxon>rosids</taxon>
        <taxon>malvids</taxon>
        <taxon>Brassicales</taxon>
        <taxon>Brassicaceae</taxon>
        <taxon>Coluteocarpeae</taxon>
        <taxon>Microthlaspi</taxon>
    </lineage>
</organism>
<sequence>MLGSSMVSTGMTRRSADSVLDAKAANSVHAIVFCVVVTAELFSDELRVTECMNVFCSDCFGETKPGNNCFVFGFVVGRWETEFERLFENLACRGDEADADACSLPGGLSVDMQVPFEDLLVLLSCELRRDFYDEVG</sequence>